<reference evidence="2 3" key="1">
    <citation type="submission" date="2018-09" db="EMBL/GenBank/DDBJ databases">
        <title>Genome sequencing of Nocardioides immobilis CCTCC AB 2017083 for comparison to Nocardioides silvaticus.</title>
        <authorList>
            <person name="Li C."/>
            <person name="Wang G."/>
        </authorList>
    </citation>
    <scope>NUCLEOTIDE SEQUENCE [LARGE SCALE GENOMIC DNA]</scope>
    <source>
        <strain evidence="2 3">CCTCC AB 2017083</strain>
    </source>
</reference>
<dbReference type="EMBL" id="QXGH01000049">
    <property type="protein sequence ID" value="RHW23347.1"/>
    <property type="molecule type" value="Genomic_DNA"/>
</dbReference>
<accession>A0A417XT03</accession>
<evidence type="ECO:0000259" key="1">
    <source>
        <dbReference type="Pfam" id="PF12770"/>
    </source>
</evidence>
<dbReference type="Pfam" id="PF12770">
    <property type="entry name" value="CHAT"/>
    <property type="match status" value="1"/>
</dbReference>
<dbReference type="InterPro" id="IPR024983">
    <property type="entry name" value="CHAT_dom"/>
</dbReference>
<name>A0A417XT03_9ACTN</name>
<proteinExistence type="predicted"/>
<protein>
    <submittedName>
        <fullName evidence="2">CHAT domain-containing protein</fullName>
    </submittedName>
</protein>
<organism evidence="2 3">
    <name type="scientific">Nocardioides immobilis</name>
    <dbReference type="NCBI Taxonomy" id="2049295"/>
    <lineage>
        <taxon>Bacteria</taxon>
        <taxon>Bacillati</taxon>
        <taxon>Actinomycetota</taxon>
        <taxon>Actinomycetes</taxon>
        <taxon>Propionibacteriales</taxon>
        <taxon>Nocardioidaceae</taxon>
        <taxon>Nocardioides</taxon>
    </lineage>
</organism>
<dbReference type="Pfam" id="PF13289">
    <property type="entry name" value="SIR2_2"/>
    <property type="match status" value="1"/>
</dbReference>
<keyword evidence="3" id="KW-1185">Reference proteome</keyword>
<dbReference type="AlphaFoldDB" id="A0A417XT03"/>
<gene>
    <name evidence="2" type="ORF">D0Z08_30110</name>
</gene>
<sequence>MLAVSLRFDVPGTATDEWKPSATPLPLDLGQLAELRTDEPAYATALTDTVMSHEDVRGFYRRARAWTEGNAATLHLRLHIDAPAALHSVRWECLRDPDTGTPIATRDDVLFSRYLSSTDWGLVATRPAGVKHAVVAVAGPTDIGRYRSSPDGQPLADVEVNEEIARASEALVGYRLTVLGRDQPVTLANLLATLEEEVDVLYLVCHGLLKHDVPLLLLEHEDRSAAPVDGRALVERLSELEKRPALAVLGSCQSASASGEVSTQDEGVLAALGPRLAAVGVAAVVAMQGNITMRSASIFSAEFFGAFAQRNGVVDHAMAVARRALRSAERDDWWAPVLFSRLRSGRTYYRPAFTESADDTWENLRLMIQEQGLTPVLGPGLADGILGSRQDIARRWVRRWQLPIAAHVQSDLAQVAQYLRVRMAPDTVRAALLDHLRTEIHERRESAQAGDAFDLPDAILQAQSPLAALEEIGRRQRKADPGEPYRVLAAIPAPIYVTTGWTDLLQDALRECDPPRKPVTMTFPWNSQSGKRQAELTEEPSVERPLVYHLFGRFQDRRSLVLTEDDYFAWLKAWIARRDDIPSDIGEALNLQSLLFLGFRLDDWDFRVVFQSIKSFEGSELNLQRNRHAGVQLSPENQSIEPEAAQEYLESTFGRDQISIYWGNTRDFLDELRHKARLDT</sequence>
<dbReference type="Proteomes" id="UP000283644">
    <property type="component" value="Unassembled WGS sequence"/>
</dbReference>
<evidence type="ECO:0000313" key="3">
    <source>
        <dbReference type="Proteomes" id="UP000283644"/>
    </source>
</evidence>
<evidence type="ECO:0000313" key="2">
    <source>
        <dbReference type="EMBL" id="RHW23347.1"/>
    </source>
</evidence>
<comment type="caution">
    <text evidence="2">The sequence shown here is derived from an EMBL/GenBank/DDBJ whole genome shotgun (WGS) entry which is preliminary data.</text>
</comment>
<feature type="domain" description="CHAT" evidence="1">
    <location>
        <begin position="42"/>
        <end position="336"/>
    </location>
</feature>